<organism evidence="1 2">
    <name type="scientific">Pyrus ussuriensis x Pyrus communis</name>
    <dbReference type="NCBI Taxonomy" id="2448454"/>
    <lineage>
        <taxon>Eukaryota</taxon>
        <taxon>Viridiplantae</taxon>
        <taxon>Streptophyta</taxon>
        <taxon>Embryophyta</taxon>
        <taxon>Tracheophyta</taxon>
        <taxon>Spermatophyta</taxon>
        <taxon>Magnoliopsida</taxon>
        <taxon>eudicotyledons</taxon>
        <taxon>Gunneridae</taxon>
        <taxon>Pentapetalae</taxon>
        <taxon>rosids</taxon>
        <taxon>fabids</taxon>
        <taxon>Rosales</taxon>
        <taxon>Rosaceae</taxon>
        <taxon>Amygdaloideae</taxon>
        <taxon>Maleae</taxon>
        <taxon>Pyrus</taxon>
    </lineage>
</organism>
<dbReference type="PANTHER" id="PTHR10826">
    <property type="entry name" value="COMPLEMENT COMPONENT 1"/>
    <property type="match status" value="1"/>
</dbReference>
<dbReference type="Gene3D" id="3.10.280.10">
    <property type="entry name" value="Mitochondrial glycoprotein"/>
    <property type="match status" value="1"/>
</dbReference>
<dbReference type="InterPro" id="IPR036561">
    <property type="entry name" value="MAM33_sf"/>
</dbReference>
<reference evidence="1 2" key="1">
    <citation type="submission" date="2019-09" db="EMBL/GenBank/DDBJ databases">
        <authorList>
            <person name="Ou C."/>
        </authorList>
    </citation>
    <scope>NUCLEOTIDE SEQUENCE [LARGE SCALE GENOMIC DNA]</scope>
    <source>
        <strain evidence="1">S2</strain>
        <tissue evidence="1">Leaf</tissue>
    </source>
</reference>
<gene>
    <name evidence="1" type="ORF">D8674_032702</name>
</gene>
<evidence type="ECO:0000313" key="1">
    <source>
        <dbReference type="EMBL" id="KAB2627907.1"/>
    </source>
</evidence>
<evidence type="ECO:0000313" key="2">
    <source>
        <dbReference type="Proteomes" id="UP000327157"/>
    </source>
</evidence>
<dbReference type="SUPFAM" id="SSF54529">
    <property type="entry name" value="Mitochondrial glycoprotein MAM33-like"/>
    <property type="match status" value="1"/>
</dbReference>
<dbReference type="OrthoDB" id="278212at2759"/>
<reference evidence="2" key="2">
    <citation type="submission" date="2019-10" db="EMBL/GenBank/DDBJ databases">
        <title>A de novo genome assembly of a pear dwarfing rootstock.</title>
        <authorList>
            <person name="Wang F."/>
            <person name="Wang J."/>
            <person name="Li S."/>
            <person name="Zhang Y."/>
            <person name="Fang M."/>
            <person name="Ma L."/>
            <person name="Zhao Y."/>
            <person name="Jiang S."/>
        </authorList>
    </citation>
    <scope>NUCLEOTIDE SEQUENCE [LARGE SCALE GENOMIC DNA]</scope>
</reference>
<dbReference type="PANTHER" id="PTHR10826:SF14">
    <property type="entry name" value="MITOCHONDRIAL GLYCOPROTEIN FAMILY PROTEIN"/>
    <property type="match status" value="1"/>
</dbReference>
<dbReference type="Pfam" id="PF02330">
    <property type="entry name" value="MAM33"/>
    <property type="match status" value="1"/>
</dbReference>
<protein>
    <recommendedName>
        <fullName evidence="3">Mitochondrial glycoprotein</fullName>
    </recommendedName>
</protein>
<proteinExistence type="predicted"/>
<accession>A0A5N5HM64</accession>
<evidence type="ECO:0008006" key="3">
    <source>
        <dbReference type="Google" id="ProtNLM"/>
    </source>
</evidence>
<sequence length="231" mass="26676">MARLIRTALGVLPIFSSSASKSIFKGVQRHPNLPPRKAISALLLHSRLYASEALTQSPMEANILRILRNEVEYQSEYALPQQPAMKFESFTVQDRPGEQWITMRRKLGETEDIKIEVTMFDGYETVRKTGDDSSGEDVRLHLSMLVDIIKGGGGSKDLEFLCSAWPDRWRFRKFMSLNGRLQQRLREYLEARGVTDVPHDELSVFLHQYMMNKDRIELIKWLGKVQSFVEK</sequence>
<reference evidence="1 2" key="3">
    <citation type="submission" date="2019-11" db="EMBL/GenBank/DDBJ databases">
        <title>A de novo genome assembly of a pear dwarfing rootstock.</title>
        <authorList>
            <person name="Wang F."/>
            <person name="Wang J."/>
            <person name="Li S."/>
            <person name="Zhang Y."/>
            <person name="Fang M."/>
            <person name="Ma L."/>
            <person name="Zhao Y."/>
            <person name="Jiang S."/>
        </authorList>
    </citation>
    <scope>NUCLEOTIDE SEQUENCE [LARGE SCALE GENOMIC DNA]</scope>
    <source>
        <strain evidence="1">S2</strain>
        <tissue evidence="1">Leaf</tissue>
    </source>
</reference>
<comment type="caution">
    <text evidence="1">The sequence shown here is derived from an EMBL/GenBank/DDBJ whole genome shotgun (WGS) entry which is preliminary data.</text>
</comment>
<dbReference type="Proteomes" id="UP000327157">
    <property type="component" value="Chromosome 8"/>
</dbReference>
<keyword evidence="2" id="KW-1185">Reference proteome</keyword>
<dbReference type="InterPro" id="IPR003428">
    <property type="entry name" value="MAM33"/>
</dbReference>
<dbReference type="AlphaFoldDB" id="A0A5N5HM64"/>
<dbReference type="EMBL" id="SMOL01000148">
    <property type="protein sequence ID" value="KAB2627907.1"/>
    <property type="molecule type" value="Genomic_DNA"/>
</dbReference>
<dbReference type="GO" id="GO:0005759">
    <property type="term" value="C:mitochondrial matrix"/>
    <property type="evidence" value="ECO:0007669"/>
    <property type="project" value="InterPro"/>
</dbReference>
<name>A0A5N5HM64_9ROSA</name>